<dbReference type="OrthoDB" id="913269at2759"/>
<dbReference type="PANTHER" id="PTHR31669">
    <property type="entry name" value="PROTEIN FAR1-RELATED SEQUENCE 10-RELATED"/>
    <property type="match status" value="1"/>
</dbReference>
<dbReference type="AlphaFoldDB" id="A0A835DMY3"/>
<comment type="function">
    <text evidence="1">Putative transcription activator involved in regulating light control of development.</text>
</comment>
<evidence type="ECO:0000313" key="2">
    <source>
        <dbReference type="EMBL" id="KAF8409486.1"/>
    </source>
</evidence>
<dbReference type="OMA" id="SHRHIDS"/>
<dbReference type="InterPro" id="IPR031052">
    <property type="entry name" value="FHY3/FAR1"/>
</dbReference>
<dbReference type="PANTHER" id="PTHR31669:SF283">
    <property type="entry name" value="PROTEIN FAR1-RELATED SEQUENCE"/>
    <property type="match status" value="1"/>
</dbReference>
<keyword evidence="1" id="KW-0539">Nucleus</keyword>
<name>A0A835DMY3_TETSI</name>
<comment type="subcellular location">
    <subcellularLocation>
        <location evidence="1">Nucleus</location>
    </subcellularLocation>
</comment>
<organism evidence="2 3">
    <name type="scientific">Tetracentron sinense</name>
    <name type="common">Spur-leaf</name>
    <dbReference type="NCBI Taxonomy" id="13715"/>
    <lineage>
        <taxon>Eukaryota</taxon>
        <taxon>Viridiplantae</taxon>
        <taxon>Streptophyta</taxon>
        <taxon>Embryophyta</taxon>
        <taxon>Tracheophyta</taxon>
        <taxon>Spermatophyta</taxon>
        <taxon>Magnoliopsida</taxon>
        <taxon>Trochodendrales</taxon>
        <taxon>Trochodendraceae</taxon>
        <taxon>Tetracentron</taxon>
    </lineage>
</organism>
<comment type="caution">
    <text evidence="2">The sequence shown here is derived from an EMBL/GenBank/DDBJ whole genome shotgun (WGS) entry which is preliminary data.</text>
</comment>
<dbReference type="Proteomes" id="UP000655225">
    <property type="component" value="Unassembled WGS sequence"/>
</dbReference>
<keyword evidence="3" id="KW-1185">Reference proteome</keyword>
<evidence type="ECO:0000256" key="1">
    <source>
        <dbReference type="RuleBase" id="RU367018"/>
    </source>
</evidence>
<keyword evidence="1" id="KW-0862">Zinc</keyword>
<protein>
    <recommendedName>
        <fullName evidence="1">Protein FAR1-RELATED SEQUENCE</fullName>
    </recommendedName>
</protein>
<reference evidence="2 3" key="1">
    <citation type="submission" date="2020-04" db="EMBL/GenBank/DDBJ databases">
        <title>Plant Genome Project.</title>
        <authorList>
            <person name="Zhang R.-G."/>
        </authorList>
    </citation>
    <scope>NUCLEOTIDE SEQUENCE [LARGE SCALE GENOMIC DNA]</scope>
    <source>
        <strain evidence="2">YNK0</strain>
        <tissue evidence="2">Leaf</tissue>
    </source>
</reference>
<keyword evidence="1" id="KW-0863">Zinc-finger</keyword>
<sequence length="433" mass="50326">MSTLSHCLLPPPPDMEDAHLMPSPLSEKYINDHGEIGKNKDLTPVMGMKFRCYEDAREIYNRYALGVGFGTKIKSYWHNKKTKEKSHRHIDSGTKRRLELNCDSGIRLNKSFHSLVVEAGGHENLHFGERDVRNYVGVYKRLKLTEGDAEAMHIYFTRMQQRNSNFFYLMDINNEGHLQNYENEAQADFESFYTNPVLKTHCYFEVQIAEIYTREMFMKFQEEVCGMVCCSKSVVKVDGSIVAFAVKERVIGKNGKMLGPKVYEVLFNTSEVKVRSICNLFEHKGILCKHSLCVLNDHMNEIPSQYILLRWKKDFKRKYVSNQCSKNVEAINPMQRYDVLYPQTLQILDEGVMFEASYNIVLEGLQELLKKVQNTNDNCYNNGQIAPTYSSLDVLEQMFDIRPNMQWGNQQREDVLNVFQEYVLLVDISVEIN</sequence>
<comment type="similarity">
    <text evidence="1">Belongs to the FHY3/FAR1 family.</text>
</comment>
<dbReference type="EMBL" id="JABCRI010000003">
    <property type="protein sequence ID" value="KAF8409486.1"/>
    <property type="molecule type" value="Genomic_DNA"/>
</dbReference>
<dbReference type="GO" id="GO:0005634">
    <property type="term" value="C:nucleus"/>
    <property type="evidence" value="ECO:0007669"/>
    <property type="project" value="UniProtKB-SubCell"/>
</dbReference>
<evidence type="ECO:0000313" key="3">
    <source>
        <dbReference type="Proteomes" id="UP000655225"/>
    </source>
</evidence>
<dbReference type="GO" id="GO:0008270">
    <property type="term" value="F:zinc ion binding"/>
    <property type="evidence" value="ECO:0007669"/>
    <property type="project" value="UniProtKB-UniRule"/>
</dbReference>
<proteinExistence type="inferred from homology"/>
<accession>A0A835DMY3</accession>
<dbReference type="GO" id="GO:0006355">
    <property type="term" value="P:regulation of DNA-templated transcription"/>
    <property type="evidence" value="ECO:0007669"/>
    <property type="project" value="UniProtKB-UniRule"/>
</dbReference>
<gene>
    <name evidence="2" type="ORF">HHK36_005562</name>
</gene>
<keyword evidence="1" id="KW-0479">Metal-binding</keyword>